<keyword evidence="1" id="KW-1133">Transmembrane helix</keyword>
<reference evidence="2 3" key="1">
    <citation type="journal article" date="2011" name="J. Bacteriol.">
        <title>Genome sequence of Chthoniobacter flavus Ellin428, an aerobic heterotrophic soil bacterium.</title>
        <authorList>
            <person name="Kant R."/>
            <person name="van Passel M.W."/>
            <person name="Palva A."/>
            <person name="Lucas S."/>
            <person name="Lapidus A."/>
            <person name="Glavina Del Rio T."/>
            <person name="Dalin E."/>
            <person name="Tice H."/>
            <person name="Bruce D."/>
            <person name="Goodwin L."/>
            <person name="Pitluck S."/>
            <person name="Larimer F.W."/>
            <person name="Land M.L."/>
            <person name="Hauser L."/>
            <person name="Sangwan P."/>
            <person name="de Vos W.M."/>
            <person name="Janssen P.H."/>
            <person name="Smidt H."/>
        </authorList>
    </citation>
    <scope>NUCLEOTIDE SEQUENCE [LARGE SCALE GENOMIC DNA]</scope>
    <source>
        <strain evidence="2 3">Ellin428</strain>
    </source>
</reference>
<organism evidence="2 3">
    <name type="scientific">Chthoniobacter flavus Ellin428</name>
    <dbReference type="NCBI Taxonomy" id="497964"/>
    <lineage>
        <taxon>Bacteria</taxon>
        <taxon>Pseudomonadati</taxon>
        <taxon>Verrucomicrobiota</taxon>
        <taxon>Spartobacteria</taxon>
        <taxon>Chthoniobacterales</taxon>
        <taxon>Chthoniobacteraceae</taxon>
        <taxon>Chthoniobacter</taxon>
    </lineage>
</organism>
<protein>
    <recommendedName>
        <fullName evidence="4">Pilus assembly protein PilO</fullName>
    </recommendedName>
</protein>
<dbReference type="InParanoid" id="B4D1D9"/>
<keyword evidence="1" id="KW-0472">Membrane</keyword>
<gene>
    <name evidence="2" type="ORF">CfE428DRAFT_2727</name>
</gene>
<evidence type="ECO:0000313" key="3">
    <source>
        <dbReference type="Proteomes" id="UP000005824"/>
    </source>
</evidence>
<dbReference type="EMBL" id="ABVL01000007">
    <property type="protein sequence ID" value="EDY19551.1"/>
    <property type="molecule type" value="Genomic_DNA"/>
</dbReference>
<keyword evidence="1" id="KW-0812">Transmembrane</keyword>
<proteinExistence type="predicted"/>
<evidence type="ECO:0000256" key="1">
    <source>
        <dbReference type="SAM" id="Phobius"/>
    </source>
</evidence>
<name>B4D1D9_9BACT</name>
<feature type="transmembrane region" description="Helical" evidence="1">
    <location>
        <begin position="12"/>
        <end position="33"/>
    </location>
</feature>
<sequence length="183" mass="20247" precursor="true">MKLDKEEIQKIVLGALLLIGVVYSYFDLLLGPLTKRAETTEIAVNALGPEIANAKGQIAKTQQLEKDTPSLLLPMRQAEAMIPEGAPVAWFPTRITEFFKKEGIDRASTRMTGESVEKELPGFRKISWGVDLPKVEFVNFGQAVAALENEEPLLEITALQIDASRDDVEAQHAFLTVNNLVKQ</sequence>
<dbReference type="AlphaFoldDB" id="B4D1D9"/>
<keyword evidence="3" id="KW-1185">Reference proteome</keyword>
<dbReference type="Proteomes" id="UP000005824">
    <property type="component" value="Unassembled WGS sequence"/>
</dbReference>
<dbReference type="RefSeq" id="WP_006980052.1">
    <property type="nucleotide sequence ID" value="NZ_ABVL01000007.1"/>
</dbReference>
<dbReference type="STRING" id="497964.CfE428DRAFT_2727"/>
<evidence type="ECO:0008006" key="4">
    <source>
        <dbReference type="Google" id="ProtNLM"/>
    </source>
</evidence>
<evidence type="ECO:0000313" key="2">
    <source>
        <dbReference type="EMBL" id="EDY19551.1"/>
    </source>
</evidence>
<comment type="caution">
    <text evidence="2">The sequence shown here is derived from an EMBL/GenBank/DDBJ whole genome shotgun (WGS) entry which is preliminary data.</text>
</comment>
<accession>B4D1D9</accession>